<dbReference type="InterPro" id="IPR020940">
    <property type="entry name" value="Thymidylate_synthase_AS"/>
</dbReference>
<accession>A0ABM7PCR7</accession>
<comment type="caution">
    <text evidence="5">Lacks conserved residue(s) required for the propagation of feature annotation.</text>
</comment>
<dbReference type="InterPro" id="IPR045097">
    <property type="entry name" value="Thymidate_synth/dCMP_Mease"/>
</dbReference>
<evidence type="ECO:0000256" key="3">
    <source>
        <dbReference type="ARBA" id="ARBA00022679"/>
    </source>
</evidence>
<dbReference type="NCBIfam" id="NF002495">
    <property type="entry name" value="PRK01827.1-1"/>
    <property type="match status" value="1"/>
</dbReference>
<evidence type="ECO:0000256" key="2">
    <source>
        <dbReference type="ARBA" id="ARBA00022603"/>
    </source>
</evidence>
<dbReference type="CDD" id="cd00351">
    <property type="entry name" value="TS_Pyrimidine_HMase"/>
    <property type="match status" value="1"/>
</dbReference>
<organism evidence="8 9">
    <name type="scientific">Desulfoluna limicola</name>
    <dbReference type="NCBI Taxonomy" id="2810562"/>
    <lineage>
        <taxon>Bacteria</taxon>
        <taxon>Pseudomonadati</taxon>
        <taxon>Thermodesulfobacteriota</taxon>
        <taxon>Desulfobacteria</taxon>
        <taxon>Desulfobacterales</taxon>
        <taxon>Desulfolunaceae</taxon>
        <taxon>Desulfoluna</taxon>
    </lineage>
</organism>
<comment type="pathway">
    <text evidence="5">Pyrimidine metabolism; dTTP biosynthesis.</text>
</comment>
<comment type="function">
    <text evidence="5">Catalyzes the reductive methylation of 2'-deoxyuridine-5'-monophosphate (dUMP) to 2'-deoxythymidine-5'-monophosphate (dTMP) while utilizing 5,10-methylenetetrahydrofolate (mTHF) as the methyl donor and reductant in the reaction, yielding dihydrofolate (DHF) as a by-product. This enzymatic reaction provides an intracellular de novo source of dTMP, an essential precursor for DNA biosynthesis.</text>
</comment>
<dbReference type="InterPro" id="IPR036926">
    <property type="entry name" value="Thymidate_synth/dCMP_Mease_sf"/>
</dbReference>
<evidence type="ECO:0000256" key="6">
    <source>
        <dbReference type="PROSITE-ProRule" id="PRU10016"/>
    </source>
</evidence>
<dbReference type="EC" id="2.1.1.45" evidence="1 5"/>
<feature type="active site" description="Nucleophile" evidence="5">
    <location>
        <position position="156"/>
    </location>
</feature>
<name>A0ABM7PCR7_9BACT</name>
<comment type="subcellular location">
    <subcellularLocation>
        <location evidence="5">Cytoplasm</location>
    </subcellularLocation>
</comment>
<comment type="subunit">
    <text evidence="5">Homodimer.</text>
</comment>
<dbReference type="SUPFAM" id="SSF55831">
    <property type="entry name" value="Thymidylate synthase/dCMP hydroxymethylase"/>
    <property type="match status" value="1"/>
</dbReference>
<feature type="binding site" evidence="5">
    <location>
        <position position="184"/>
    </location>
    <ligand>
        <name>(6R)-5,10-methylene-5,6,7,8-tetrahydrofolate</name>
        <dbReference type="ChEBI" id="CHEBI:15636"/>
    </ligand>
</feature>
<evidence type="ECO:0000313" key="9">
    <source>
        <dbReference type="Proteomes" id="UP001320148"/>
    </source>
</evidence>
<keyword evidence="3 5" id="KW-0808">Transferase</keyword>
<reference evidence="8 9" key="1">
    <citation type="submission" date="2021-02" db="EMBL/GenBank/DDBJ databases">
        <title>Complete genome of Desulfoluna sp. strain ASN36.</title>
        <authorList>
            <person name="Takahashi A."/>
            <person name="Kojima H."/>
            <person name="Fukui M."/>
        </authorList>
    </citation>
    <scope>NUCLEOTIDE SEQUENCE [LARGE SCALE GENOMIC DNA]</scope>
    <source>
        <strain evidence="8 9">ASN36</strain>
    </source>
</reference>
<keyword evidence="5" id="KW-0963">Cytoplasm</keyword>
<comment type="catalytic activity">
    <reaction evidence="5">
        <text>dUMP + (6R)-5,10-methylene-5,6,7,8-tetrahydrofolate = 7,8-dihydrofolate + dTMP</text>
        <dbReference type="Rhea" id="RHEA:12104"/>
        <dbReference type="ChEBI" id="CHEBI:15636"/>
        <dbReference type="ChEBI" id="CHEBI:57451"/>
        <dbReference type="ChEBI" id="CHEBI:63528"/>
        <dbReference type="ChEBI" id="CHEBI:246422"/>
        <dbReference type="EC" id="2.1.1.45"/>
    </reaction>
</comment>
<dbReference type="HAMAP" id="MF_00008">
    <property type="entry name" value="Thymidy_synth_bact"/>
    <property type="match status" value="1"/>
</dbReference>
<dbReference type="PANTHER" id="PTHR11548">
    <property type="entry name" value="THYMIDYLATE SYNTHASE 1"/>
    <property type="match status" value="1"/>
</dbReference>
<dbReference type="Proteomes" id="UP001320148">
    <property type="component" value="Chromosome"/>
</dbReference>
<dbReference type="InterPro" id="IPR023451">
    <property type="entry name" value="Thymidate_synth/dCMP_Mease_dom"/>
</dbReference>
<dbReference type="RefSeq" id="WP_236891286.1">
    <property type="nucleotide sequence ID" value="NZ_AP024488.1"/>
</dbReference>
<sequence length="284" mass="33351">MNKIDKLFIDNIKDIMENGSDDFDGSVRPVYSDGTPSHTKFITQNFEKYDLSKGEFPITALRNTAWKSGIKEIFWIYQDQSNDLDLLSEKYNIKWWDEWEVDGSRTIGIRYGATVKKYDMMSKLLEGIKSQPYGRRHMMSLWQESDFVESAGLNPCAFMTMWSVRRDQSGDRYLDMTLVQRSNDYLVAGHINKIQYVALMMMVAKHCELKAGVFAHYTHNLHIYDRHFDQAHELIKRFDENPNLPLPQLVLNTDKTDFFDFALEDFELNHYNPIKPQLKFELGI</sequence>
<dbReference type="PANTHER" id="PTHR11548:SF1">
    <property type="entry name" value="THYMIDYLATE SYNTHASE 1"/>
    <property type="match status" value="1"/>
</dbReference>
<keyword evidence="2 5" id="KW-0489">Methyltransferase</keyword>
<feature type="binding site" evidence="5">
    <location>
        <begin position="135"/>
        <end position="136"/>
    </location>
    <ligand>
        <name>dUMP</name>
        <dbReference type="ChEBI" id="CHEBI:246422"/>
        <note>ligand shared between dimeric partners</note>
    </ligand>
</feature>
<proteinExistence type="inferred from homology"/>
<comment type="similarity">
    <text evidence="5">Belongs to the thymidylate synthase family. Bacterial-type ThyA subfamily.</text>
</comment>
<protein>
    <recommendedName>
        <fullName evidence="1 5">Thymidylate synthase</fullName>
        <shortName evidence="5">TS</shortName>
        <shortName evidence="5">TSase</shortName>
        <ecNumber evidence="1 5">2.1.1.45</ecNumber>
    </recommendedName>
</protein>
<dbReference type="PROSITE" id="PS00091">
    <property type="entry name" value="THYMIDYLATE_SYNTHASE"/>
    <property type="match status" value="1"/>
</dbReference>
<feature type="active site" evidence="6">
    <location>
        <position position="156"/>
    </location>
</feature>
<dbReference type="EMBL" id="AP024488">
    <property type="protein sequence ID" value="BCS94992.1"/>
    <property type="molecule type" value="Genomic_DNA"/>
</dbReference>
<keyword evidence="4 5" id="KW-0545">Nucleotide biosynthesis</keyword>
<dbReference type="Pfam" id="PF00303">
    <property type="entry name" value="Thymidylat_synt"/>
    <property type="match status" value="1"/>
</dbReference>
<dbReference type="InterPro" id="IPR000398">
    <property type="entry name" value="Thymidylate_synthase"/>
</dbReference>
<feature type="binding site" description="in other chain" evidence="5">
    <location>
        <begin position="222"/>
        <end position="224"/>
    </location>
    <ligand>
        <name>dUMP</name>
        <dbReference type="ChEBI" id="CHEBI:246422"/>
        <note>ligand shared between dimeric partners</note>
    </ligand>
</feature>
<evidence type="ECO:0000256" key="4">
    <source>
        <dbReference type="ARBA" id="ARBA00022727"/>
    </source>
</evidence>
<dbReference type="PRINTS" id="PR00108">
    <property type="entry name" value="THYMDSNTHASE"/>
</dbReference>
<evidence type="ECO:0000259" key="7">
    <source>
        <dbReference type="Pfam" id="PF00303"/>
    </source>
</evidence>
<evidence type="ECO:0000313" key="8">
    <source>
        <dbReference type="EMBL" id="BCS94992.1"/>
    </source>
</evidence>
<feature type="binding site" description="in other chain" evidence="5">
    <location>
        <begin position="181"/>
        <end position="184"/>
    </location>
    <ligand>
        <name>dUMP</name>
        <dbReference type="ChEBI" id="CHEBI:246422"/>
        <note>ligand shared between dimeric partners</note>
    </ligand>
</feature>
<feature type="domain" description="Thymidylate synthase/dCMP hydroxymethylase" evidence="7">
    <location>
        <begin position="8"/>
        <end position="281"/>
    </location>
</feature>
<feature type="binding site" description="in other chain" evidence="5">
    <location>
        <position position="192"/>
    </location>
    <ligand>
        <name>dUMP</name>
        <dbReference type="ChEBI" id="CHEBI:246422"/>
        <note>ligand shared between dimeric partners</note>
    </ligand>
</feature>
<evidence type="ECO:0000256" key="5">
    <source>
        <dbReference type="HAMAP-Rule" id="MF_00008"/>
    </source>
</evidence>
<dbReference type="Gene3D" id="3.30.572.10">
    <property type="entry name" value="Thymidylate synthase/dCMP hydroxymethylase domain"/>
    <property type="match status" value="1"/>
</dbReference>
<gene>
    <name evidence="5 8" type="primary">thyA</name>
    <name evidence="8" type="ORF">DSLASN_06240</name>
</gene>
<evidence type="ECO:0000256" key="1">
    <source>
        <dbReference type="ARBA" id="ARBA00011947"/>
    </source>
</evidence>
<keyword evidence="9" id="KW-1185">Reference proteome</keyword>